<dbReference type="RefSeq" id="WP_229669291.1">
    <property type="nucleotide sequence ID" value="NZ_BMOB01000001.1"/>
</dbReference>
<dbReference type="InterPro" id="IPR001915">
    <property type="entry name" value="Peptidase_M48"/>
</dbReference>
<keyword evidence="4" id="KW-0378">Hydrolase</keyword>
<evidence type="ECO:0000256" key="1">
    <source>
        <dbReference type="ARBA" id="ARBA00001947"/>
    </source>
</evidence>
<feature type="domain" description="Peptidase M48" evidence="8">
    <location>
        <begin position="39"/>
        <end position="226"/>
    </location>
</feature>
<proteinExistence type="predicted"/>
<dbReference type="PANTHER" id="PTHR22726:SF1">
    <property type="entry name" value="METALLOENDOPEPTIDASE OMA1, MITOCHONDRIAL"/>
    <property type="match status" value="1"/>
</dbReference>
<dbReference type="GO" id="GO:0051603">
    <property type="term" value="P:proteolysis involved in protein catabolic process"/>
    <property type="evidence" value="ECO:0007669"/>
    <property type="project" value="TreeGrafter"/>
</dbReference>
<keyword evidence="5" id="KW-0862">Zinc</keyword>
<dbReference type="GO" id="GO:0016020">
    <property type="term" value="C:membrane"/>
    <property type="evidence" value="ECO:0007669"/>
    <property type="project" value="TreeGrafter"/>
</dbReference>
<dbReference type="Gene3D" id="3.30.2010.10">
    <property type="entry name" value="Metalloproteases ('zincins'), catalytic domain"/>
    <property type="match status" value="1"/>
</dbReference>
<feature type="transmembrane region" description="Helical" evidence="7">
    <location>
        <begin position="123"/>
        <end position="142"/>
    </location>
</feature>
<evidence type="ECO:0000256" key="6">
    <source>
        <dbReference type="ARBA" id="ARBA00023049"/>
    </source>
</evidence>
<evidence type="ECO:0000313" key="10">
    <source>
        <dbReference type="Proteomes" id="UP000630149"/>
    </source>
</evidence>
<dbReference type="SUPFAM" id="SSF48452">
    <property type="entry name" value="TPR-like"/>
    <property type="match status" value="1"/>
</dbReference>
<keyword evidence="6" id="KW-0482">Metalloprotease</keyword>
<keyword evidence="3" id="KW-0479">Metal-binding</keyword>
<keyword evidence="7" id="KW-1133">Transmembrane helix</keyword>
<sequence length="445" mass="50197">MFQNACAYSPYTTRELDELEKEFVQQINQSNSVIRNPLATQYINHIGRLLAKHSHQSVPDFFIVKSKEINAFAGPGGHIGINTQLILASDNVHELAAVMAHEMAHVRLHHLYRMIQHEKQMRIPLLASILASAALGILNPTLGSGALMASLSGMAQDNINYIRANEKEADRIGIGMLIKADFDPTGMAGFFKKMQQNTRYYYTEHIPAILRTHPLDQDRIAEAENRSAQIRQKTYSDPIDYYLFKELIRNLATDDAKPLLDFYHTQCKQTTHKTPCEYGLALALTKNNQFSEAKKLLMTLSLSPESLYLQAAIAQAEIGQRQFDQALKRLNELYENYPDNYAALVLYARGLMDAGNAEKAASILLKGSREYKEDLTICHMLSQAQANAGQKDYAYFSLAQCELLQGRKRSAMQQLKTAKKLVKNDSFLKARISAKMDEIKFLANN</sequence>
<evidence type="ECO:0000256" key="7">
    <source>
        <dbReference type="SAM" id="Phobius"/>
    </source>
</evidence>
<reference evidence="9" key="2">
    <citation type="submission" date="2020-09" db="EMBL/GenBank/DDBJ databases">
        <authorList>
            <person name="Sun Q."/>
            <person name="Ohkuma M."/>
        </authorList>
    </citation>
    <scope>NUCLEOTIDE SEQUENCE</scope>
    <source>
        <strain evidence="9">JCM 13919</strain>
    </source>
</reference>
<keyword evidence="10" id="KW-1185">Reference proteome</keyword>
<evidence type="ECO:0000256" key="2">
    <source>
        <dbReference type="ARBA" id="ARBA00022670"/>
    </source>
</evidence>
<dbReference type="Gene3D" id="1.25.40.10">
    <property type="entry name" value="Tetratricopeptide repeat domain"/>
    <property type="match status" value="1"/>
</dbReference>
<evidence type="ECO:0000256" key="3">
    <source>
        <dbReference type="ARBA" id="ARBA00022723"/>
    </source>
</evidence>
<dbReference type="AlphaFoldDB" id="A0A917N8H7"/>
<comment type="cofactor">
    <cofactor evidence="1">
        <name>Zn(2+)</name>
        <dbReference type="ChEBI" id="CHEBI:29105"/>
    </cofactor>
</comment>
<dbReference type="Proteomes" id="UP000630149">
    <property type="component" value="Unassembled WGS sequence"/>
</dbReference>
<dbReference type="EMBL" id="BMOB01000001">
    <property type="protein sequence ID" value="GGI77618.1"/>
    <property type="molecule type" value="Genomic_DNA"/>
</dbReference>
<comment type="caution">
    <text evidence="9">The sequence shown here is derived from an EMBL/GenBank/DDBJ whole genome shotgun (WGS) entry which is preliminary data.</text>
</comment>
<evidence type="ECO:0000256" key="4">
    <source>
        <dbReference type="ARBA" id="ARBA00022801"/>
    </source>
</evidence>
<reference evidence="9" key="1">
    <citation type="journal article" date="2014" name="Int. J. Syst. Evol. Microbiol.">
        <title>Complete genome sequence of Corynebacterium casei LMG S-19264T (=DSM 44701T), isolated from a smear-ripened cheese.</title>
        <authorList>
            <consortium name="US DOE Joint Genome Institute (JGI-PGF)"/>
            <person name="Walter F."/>
            <person name="Albersmeier A."/>
            <person name="Kalinowski J."/>
            <person name="Ruckert C."/>
        </authorList>
    </citation>
    <scope>NUCLEOTIDE SEQUENCE</scope>
    <source>
        <strain evidence="9">JCM 13919</strain>
    </source>
</reference>
<gene>
    <name evidence="9" type="ORF">GCM10007966_02890</name>
</gene>
<dbReference type="GO" id="GO:0004222">
    <property type="term" value="F:metalloendopeptidase activity"/>
    <property type="evidence" value="ECO:0007669"/>
    <property type="project" value="InterPro"/>
</dbReference>
<keyword evidence="2 9" id="KW-0645">Protease</keyword>
<evidence type="ECO:0000259" key="8">
    <source>
        <dbReference type="Pfam" id="PF01435"/>
    </source>
</evidence>
<evidence type="ECO:0000256" key="5">
    <source>
        <dbReference type="ARBA" id="ARBA00022833"/>
    </source>
</evidence>
<keyword evidence="7" id="KW-0812">Transmembrane</keyword>
<organism evidence="9 10">
    <name type="scientific">Legionella impletisoli</name>
    <dbReference type="NCBI Taxonomy" id="343510"/>
    <lineage>
        <taxon>Bacteria</taxon>
        <taxon>Pseudomonadati</taxon>
        <taxon>Pseudomonadota</taxon>
        <taxon>Gammaproteobacteria</taxon>
        <taxon>Legionellales</taxon>
        <taxon>Legionellaceae</taxon>
        <taxon>Legionella</taxon>
    </lineage>
</organism>
<dbReference type="Pfam" id="PF01435">
    <property type="entry name" value="Peptidase_M48"/>
    <property type="match status" value="1"/>
</dbReference>
<accession>A0A917N8H7</accession>
<dbReference type="InterPro" id="IPR011990">
    <property type="entry name" value="TPR-like_helical_dom_sf"/>
</dbReference>
<dbReference type="GO" id="GO:0046872">
    <property type="term" value="F:metal ion binding"/>
    <property type="evidence" value="ECO:0007669"/>
    <property type="project" value="UniProtKB-KW"/>
</dbReference>
<dbReference type="PANTHER" id="PTHR22726">
    <property type="entry name" value="METALLOENDOPEPTIDASE OMA1"/>
    <property type="match status" value="1"/>
</dbReference>
<protein>
    <submittedName>
        <fullName evidence="9">Zn-dependent protease</fullName>
    </submittedName>
</protein>
<dbReference type="InterPro" id="IPR051156">
    <property type="entry name" value="Mito/Outer_Membr_Metalloprot"/>
</dbReference>
<name>A0A917N8H7_9GAMM</name>
<evidence type="ECO:0000313" key="9">
    <source>
        <dbReference type="EMBL" id="GGI77618.1"/>
    </source>
</evidence>
<dbReference type="Pfam" id="PF14559">
    <property type="entry name" value="TPR_19"/>
    <property type="match status" value="1"/>
</dbReference>
<keyword evidence="7" id="KW-0472">Membrane</keyword>